<organism evidence="3 4">
    <name type="scientific">Psophocarpus tetragonolobus</name>
    <name type="common">Winged bean</name>
    <name type="synonym">Dolichos tetragonolobus</name>
    <dbReference type="NCBI Taxonomy" id="3891"/>
    <lineage>
        <taxon>Eukaryota</taxon>
        <taxon>Viridiplantae</taxon>
        <taxon>Streptophyta</taxon>
        <taxon>Embryophyta</taxon>
        <taxon>Tracheophyta</taxon>
        <taxon>Spermatophyta</taxon>
        <taxon>Magnoliopsida</taxon>
        <taxon>eudicotyledons</taxon>
        <taxon>Gunneridae</taxon>
        <taxon>Pentapetalae</taxon>
        <taxon>rosids</taxon>
        <taxon>fabids</taxon>
        <taxon>Fabales</taxon>
        <taxon>Fabaceae</taxon>
        <taxon>Papilionoideae</taxon>
        <taxon>50 kb inversion clade</taxon>
        <taxon>NPAAA clade</taxon>
        <taxon>indigoferoid/millettioid clade</taxon>
        <taxon>Phaseoleae</taxon>
        <taxon>Psophocarpus</taxon>
    </lineage>
</organism>
<sequence>MPSGTSILVVHGEAELVVAARATPREMKKLSDIDDQEGLRFQHAIVMFYQKSSVMEGKQAAMVIRYGFGEALVHYYPLAGRLREGPNRKLTVDCNGEGVLFLEAEADVSLKELGNSILPPCPHMKELLLHVPGSQNIHGCPLLFVQGRPKYRTKGNYLIGDTSDVGFYDVDFGWGSPIYGGPAGAVPFVSFYGRFTNSEGEDGFVVPFLLPHLSLSPAQDHNCGPCP</sequence>
<dbReference type="EMBL" id="JAYMYS010000002">
    <property type="protein sequence ID" value="KAK7407010.1"/>
    <property type="molecule type" value="Genomic_DNA"/>
</dbReference>
<reference evidence="3 4" key="1">
    <citation type="submission" date="2024-01" db="EMBL/GenBank/DDBJ databases">
        <title>The genomes of 5 underutilized Papilionoideae crops provide insights into root nodulation and disease resistanc.</title>
        <authorList>
            <person name="Jiang F."/>
        </authorList>
    </citation>
    <scope>NUCLEOTIDE SEQUENCE [LARGE SCALE GENOMIC DNA]</scope>
    <source>
        <strain evidence="3">DUOXIRENSHENG_FW03</strain>
        <tissue evidence="3">Leaves</tissue>
    </source>
</reference>
<dbReference type="Proteomes" id="UP001386955">
    <property type="component" value="Unassembled WGS sequence"/>
</dbReference>
<evidence type="ECO:0000313" key="3">
    <source>
        <dbReference type="EMBL" id="KAK7407010.1"/>
    </source>
</evidence>
<evidence type="ECO:0000256" key="1">
    <source>
        <dbReference type="ARBA" id="ARBA00009861"/>
    </source>
</evidence>
<dbReference type="AlphaFoldDB" id="A0AAN9SWC2"/>
<name>A0AAN9SWC2_PSOTE</name>
<keyword evidence="4" id="KW-1185">Reference proteome</keyword>
<gene>
    <name evidence="3" type="ORF">VNO78_08650</name>
</gene>
<dbReference type="PANTHER" id="PTHR31147">
    <property type="entry name" value="ACYL TRANSFERASE 4"/>
    <property type="match status" value="1"/>
</dbReference>
<dbReference type="InterPro" id="IPR023213">
    <property type="entry name" value="CAT-like_dom_sf"/>
</dbReference>
<dbReference type="Pfam" id="PF02458">
    <property type="entry name" value="Transferase"/>
    <property type="match status" value="2"/>
</dbReference>
<proteinExistence type="inferred from homology"/>
<dbReference type="GO" id="GO:0016740">
    <property type="term" value="F:transferase activity"/>
    <property type="evidence" value="ECO:0007669"/>
    <property type="project" value="UniProtKB-KW"/>
</dbReference>
<keyword evidence="2" id="KW-0808">Transferase</keyword>
<evidence type="ECO:0000313" key="4">
    <source>
        <dbReference type="Proteomes" id="UP001386955"/>
    </source>
</evidence>
<comment type="caution">
    <text evidence="3">The sequence shown here is derived from an EMBL/GenBank/DDBJ whole genome shotgun (WGS) entry which is preliminary data.</text>
</comment>
<dbReference type="PANTHER" id="PTHR31147:SF66">
    <property type="entry name" value="OS05G0315700 PROTEIN"/>
    <property type="match status" value="1"/>
</dbReference>
<protein>
    <submittedName>
        <fullName evidence="3">Uncharacterized protein</fullName>
    </submittedName>
</protein>
<dbReference type="InterPro" id="IPR050898">
    <property type="entry name" value="Plant_acyltransferase"/>
</dbReference>
<comment type="similarity">
    <text evidence="1">Belongs to the plant acyltransferase family.</text>
</comment>
<dbReference type="Gene3D" id="3.30.559.10">
    <property type="entry name" value="Chloramphenicol acetyltransferase-like domain"/>
    <property type="match status" value="1"/>
</dbReference>
<accession>A0AAN9SWC2</accession>
<evidence type="ECO:0000256" key="2">
    <source>
        <dbReference type="ARBA" id="ARBA00022679"/>
    </source>
</evidence>